<keyword evidence="2" id="KW-1133">Transmembrane helix</keyword>
<dbReference type="AlphaFoldDB" id="A0ABC9XRP6"/>
<feature type="transmembrane region" description="Helical" evidence="2">
    <location>
        <begin position="34"/>
        <end position="58"/>
    </location>
</feature>
<keyword evidence="2" id="KW-0812">Transmembrane</keyword>
<feature type="region of interest" description="Disordered" evidence="1">
    <location>
        <begin position="68"/>
        <end position="93"/>
    </location>
</feature>
<reference evidence="3 4" key="1">
    <citation type="submission" date="2024-06" db="EMBL/GenBank/DDBJ databases">
        <title>The draft genome of Grus japonensis, version 3.</title>
        <authorList>
            <person name="Nabeshima K."/>
            <person name="Suzuki S."/>
            <person name="Onuma M."/>
        </authorList>
    </citation>
    <scope>NUCLEOTIDE SEQUENCE [LARGE SCALE GENOMIC DNA]</scope>
    <source>
        <strain evidence="3 4">451A</strain>
    </source>
</reference>
<evidence type="ECO:0000256" key="1">
    <source>
        <dbReference type="SAM" id="MobiDB-lite"/>
    </source>
</evidence>
<accession>A0ABC9XRP6</accession>
<evidence type="ECO:0000256" key="2">
    <source>
        <dbReference type="SAM" id="Phobius"/>
    </source>
</evidence>
<organism evidence="3 4">
    <name type="scientific">Grus japonensis</name>
    <name type="common">Japanese crane</name>
    <name type="synonym">Red-crowned crane</name>
    <dbReference type="NCBI Taxonomy" id="30415"/>
    <lineage>
        <taxon>Eukaryota</taxon>
        <taxon>Metazoa</taxon>
        <taxon>Chordata</taxon>
        <taxon>Craniata</taxon>
        <taxon>Vertebrata</taxon>
        <taxon>Euteleostomi</taxon>
        <taxon>Archelosauria</taxon>
        <taxon>Archosauria</taxon>
        <taxon>Dinosauria</taxon>
        <taxon>Saurischia</taxon>
        <taxon>Theropoda</taxon>
        <taxon>Coelurosauria</taxon>
        <taxon>Aves</taxon>
        <taxon>Neognathae</taxon>
        <taxon>Neoaves</taxon>
        <taxon>Gruiformes</taxon>
        <taxon>Gruidae</taxon>
        <taxon>Grus</taxon>
    </lineage>
</organism>
<keyword evidence="2" id="KW-0472">Membrane</keyword>
<name>A0ABC9XRP6_GRUJA</name>
<feature type="compositionally biased region" description="Basic and acidic residues" evidence="1">
    <location>
        <begin position="7"/>
        <end position="24"/>
    </location>
</feature>
<dbReference type="Proteomes" id="UP001623348">
    <property type="component" value="Unassembled WGS sequence"/>
</dbReference>
<protein>
    <submittedName>
        <fullName evidence="3">Nectin-1</fullName>
    </submittedName>
</protein>
<keyword evidence="4" id="KW-1185">Reference proteome</keyword>
<sequence>MRQSSRRLFDTRLDDRRAVGEQDKPLPQSSPGGIIGIVGGVIAAALIIGVAVTVIIVYRRQQKNRAEADNDLIDLPPSHKPAPPPKRKQEMKSHLTAEDIQVVHLDNMKHEEEIQKLPLQTPYYDMAATEPSPYTDKLNFGKCHSEISNASDYLTRCYSHEDRYLEKIPHVYTPLSDLPQDLYPHHSDISFCCPPPGSRAPYICPKEQYV</sequence>
<feature type="region of interest" description="Disordered" evidence="1">
    <location>
        <begin position="1"/>
        <end position="30"/>
    </location>
</feature>
<dbReference type="EMBL" id="BAAFJT010000024">
    <property type="protein sequence ID" value="GAB0199680.1"/>
    <property type="molecule type" value="Genomic_DNA"/>
</dbReference>
<proteinExistence type="predicted"/>
<evidence type="ECO:0000313" key="3">
    <source>
        <dbReference type="EMBL" id="GAB0199680.1"/>
    </source>
</evidence>
<gene>
    <name evidence="3" type="ORF">GRJ2_002433400</name>
</gene>
<evidence type="ECO:0000313" key="4">
    <source>
        <dbReference type="Proteomes" id="UP001623348"/>
    </source>
</evidence>
<comment type="caution">
    <text evidence="3">The sequence shown here is derived from an EMBL/GenBank/DDBJ whole genome shotgun (WGS) entry which is preliminary data.</text>
</comment>